<dbReference type="Proteomes" id="UP001449178">
    <property type="component" value="Chromosome"/>
</dbReference>
<dbReference type="Gene3D" id="3.40.50.1000">
    <property type="entry name" value="HAD superfamily/HAD-like"/>
    <property type="match status" value="1"/>
</dbReference>
<proteinExistence type="predicted"/>
<keyword evidence="2" id="KW-1185">Reference proteome</keyword>
<accession>A0ABZ3BXA2</accession>
<dbReference type="InterPro" id="IPR036412">
    <property type="entry name" value="HAD-like_sf"/>
</dbReference>
<dbReference type="InterPro" id="IPR023214">
    <property type="entry name" value="HAD_sf"/>
</dbReference>
<dbReference type="NCBIfam" id="TIGR01689">
    <property type="entry name" value="EcbF-BcbF"/>
    <property type="match status" value="1"/>
</dbReference>
<dbReference type="InterPro" id="IPR010039">
    <property type="entry name" value="EcbF_BcbF"/>
</dbReference>
<dbReference type="RefSeq" id="WP_026879236.1">
    <property type="nucleotide sequence ID" value="NZ_AZOD01000029.1"/>
</dbReference>
<protein>
    <submittedName>
        <fullName evidence="1">Capsular biosynthesis protein</fullName>
    </submittedName>
</protein>
<sequence>MQRIIMDLDDTISMTEAGSYREAEPIMPVIEKLRALNQQGFEIVINTSRNMRTFEGNVGKINANTLPIIIEWLNQHEVPYDEIYTGKPWCGLEGFYVDDKAIRPAEFVSLSLEEIYARLKRDKLVESKES</sequence>
<organism evidence="1 2">
    <name type="scientific">Ignatzschineria larvae DSM 13226</name>
    <dbReference type="NCBI Taxonomy" id="1111732"/>
    <lineage>
        <taxon>Bacteria</taxon>
        <taxon>Pseudomonadati</taxon>
        <taxon>Pseudomonadota</taxon>
        <taxon>Gammaproteobacteria</taxon>
        <taxon>Cardiobacteriales</taxon>
        <taxon>Ignatzschineriaceae</taxon>
        <taxon>Ignatzschineria</taxon>
    </lineage>
</organism>
<dbReference type="SUPFAM" id="SSF56784">
    <property type="entry name" value="HAD-like"/>
    <property type="match status" value="1"/>
</dbReference>
<dbReference type="EMBL" id="CP150637">
    <property type="protein sequence ID" value="WZW87151.1"/>
    <property type="molecule type" value="Genomic_DNA"/>
</dbReference>
<reference evidence="1 2" key="1">
    <citation type="submission" date="2024-03" db="EMBL/GenBank/DDBJ databases">
        <title>Complete Genome Sequence and Annotation of Ignatzschineria larvae DSM 13226.</title>
        <authorList>
            <person name="Cantrell E."/>
            <person name="Burcham Z.M."/>
        </authorList>
    </citation>
    <scope>NUCLEOTIDE SEQUENCE [LARGE SCALE GENOMIC DNA]</scope>
    <source>
        <strain evidence="1 2">DSM 13226</strain>
    </source>
</reference>
<evidence type="ECO:0000313" key="1">
    <source>
        <dbReference type="EMBL" id="WZW87151.1"/>
    </source>
</evidence>
<gene>
    <name evidence="1" type="ORF">WMO13_07140</name>
</gene>
<name>A0ABZ3BXA2_9GAMM</name>
<evidence type="ECO:0000313" key="2">
    <source>
        <dbReference type="Proteomes" id="UP001449178"/>
    </source>
</evidence>